<keyword evidence="4 7" id="KW-0812">Transmembrane</keyword>
<dbReference type="Pfam" id="PF02472">
    <property type="entry name" value="ExbD"/>
    <property type="match status" value="1"/>
</dbReference>
<dbReference type="GO" id="GO:0015031">
    <property type="term" value="P:protein transport"/>
    <property type="evidence" value="ECO:0007669"/>
    <property type="project" value="UniProtKB-KW"/>
</dbReference>
<comment type="similarity">
    <text evidence="2 7">Belongs to the ExbD/TolR family.</text>
</comment>
<evidence type="ECO:0000256" key="8">
    <source>
        <dbReference type="SAM" id="Phobius"/>
    </source>
</evidence>
<dbReference type="PANTHER" id="PTHR30558:SF3">
    <property type="entry name" value="BIOPOLYMER TRANSPORT PROTEIN EXBD-RELATED"/>
    <property type="match status" value="1"/>
</dbReference>
<dbReference type="Proteomes" id="UP000885621">
    <property type="component" value="Unassembled WGS sequence"/>
</dbReference>
<evidence type="ECO:0000256" key="2">
    <source>
        <dbReference type="ARBA" id="ARBA00005811"/>
    </source>
</evidence>
<evidence type="ECO:0000256" key="3">
    <source>
        <dbReference type="ARBA" id="ARBA00022475"/>
    </source>
</evidence>
<reference evidence="9" key="1">
    <citation type="journal article" date="2020" name="mSystems">
        <title>Genome- and Community-Level Interaction Insights into Carbon Utilization and Element Cycling Functions of Hydrothermarchaeota in Hydrothermal Sediment.</title>
        <authorList>
            <person name="Zhou Z."/>
            <person name="Liu Y."/>
            <person name="Xu W."/>
            <person name="Pan J."/>
            <person name="Luo Z.H."/>
            <person name="Li M."/>
        </authorList>
    </citation>
    <scope>NUCLEOTIDE SEQUENCE [LARGE SCALE GENOMIC DNA]</scope>
    <source>
        <strain evidence="9">SpSt-1257</strain>
    </source>
</reference>
<evidence type="ECO:0000256" key="5">
    <source>
        <dbReference type="ARBA" id="ARBA00022989"/>
    </source>
</evidence>
<dbReference type="GO" id="GO:0022857">
    <property type="term" value="F:transmembrane transporter activity"/>
    <property type="evidence" value="ECO:0007669"/>
    <property type="project" value="InterPro"/>
</dbReference>
<accession>A0A831YEI2</accession>
<name>A0A831YEI2_9AQUI</name>
<evidence type="ECO:0000256" key="6">
    <source>
        <dbReference type="ARBA" id="ARBA00023136"/>
    </source>
</evidence>
<feature type="transmembrane region" description="Helical" evidence="8">
    <location>
        <begin position="20"/>
        <end position="41"/>
    </location>
</feature>
<organism evidence="9">
    <name type="scientific">Sulfurihydrogenibium azorense</name>
    <dbReference type="NCBI Taxonomy" id="309806"/>
    <lineage>
        <taxon>Bacteria</taxon>
        <taxon>Pseudomonadati</taxon>
        <taxon>Aquificota</taxon>
        <taxon>Aquificia</taxon>
        <taxon>Aquificales</taxon>
        <taxon>Hydrogenothermaceae</taxon>
        <taxon>Sulfurihydrogenibium</taxon>
    </lineage>
</organism>
<dbReference type="EMBL" id="DSFC01000230">
    <property type="protein sequence ID" value="HEV09539.1"/>
    <property type="molecule type" value="Genomic_DNA"/>
</dbReference>
<keyword evidence="6 8" id="KW-0472">Membrane</keyword>
<keyword evidence="5 8" id="KW-1133">Transmembrane helix</keyword>
<dbReference type="PANTHER" id="PTHR30558">
    <property type="entry name" value="EXBD MEMBRANE COMPONENT OF PMF-DRIVEN MACROMOLECULE IMPORT SYSTEM"/>
    <property type="match status" value="1"/>
</dbReference>
<comment type="subcellular location">
    <subcellularLocation>
        <location evidence="1">Cell membrane</location>
        <topology evidence="1">Single-pass membrane protein</topology>
    </subcellularLocation>
    <subcellularLocation>
        <location evidence="7">Cell membrane</location>
        <topology evidence="7">Single-pass type II membrane protein</topology>
    </subcellularLocation>
</comment>
<dbReference type="GO" id="GO:0005886">
    <property type="term" value="C:plasma membrane"/>
    <property type="evidence" value="ECO:0007669"/>
    <property type="project" value="UniProtKB-SubCell"/>
</dbReference>
<evidence type="ECO:0000313" key="9">
    <source>
        <dbReference type="EMBL" id="HEV09539.1"/>
    </source>
</evidence>
<protein>
    <submittedName>
        <fullName evidence="9">Biopolymer transporter ExbD</fullName>
    </submittedName>
</protein>
<dbReference type="Gene3D" id="3.30.420.270">
    <property type="match status" value="1"/>
</dbReference>
<dbReference type="AlphaFoldDB" id="A0A831YEI2"/>
<sequence>MNKDLIFLIMEEDSLEKEEIQIIPMIDVMLFLLVFFMLYTINVVPALVQNINVPTSSTVQPAERKEPITIYITSRGEIYYNKDKVSLDGITERLSSLPDKVNQNVIIVSDKEVKMQTVIDVIDAVKKAGISKLGLAGEKK</sequence>
<evidence type="ECO:0000256" key="1">
    <source>
        <dbReference type="ARBA" id="ARBA00004162"/>
    </source>
</evidence>
<evidence type="ECO:0000256" key="4">
    <source>
        <dbReference type="ARBA" id="ARBA00022692"/>
    </source>
</evidence>
<keyword evidence="7" id="KW-0813">Transport</keyword>
<comment type="caution">
    <text evidence="9">The sequence shown here is derived from an EMBL/GenBank/DDBJ whole genome shotgun (WGS) entry which is preliminary data.</text>
</comment>
<evidence type="ECO:0000256" key="7">
    <source>
        <dbReference type="RuleBase" id="RU003879"/>
    </source>
</evidence>
<keyword evidence="7" id="KW-0653">Protein transport</keyword>
<proteinExistence type="inferred from homology"/>
<keyword evidence="3" id="KW-1003">Cell membrane</keyword>
<dbReference type="InterPro" id="IPR003400">
    <property type="entry name" value="ExbD"/>
</dbReference>
<gene>
    <name evidence="9" type="ORF">ENO34_03975</name>
</gene>